<evidence type="ECO:0000313" key="5">
    <source>
        <dbReference type="Ensembl" id="ENSBMSP00010026926.1"/>
    </source>
</evidence>
<dbReference type="GeneTree" id="ENSGT00940000154494"/>
<dbReference type="InterPro" id="IPR018114">
    <property type="entry name" value="TRYPSIN_HIS"/>
</dbReference>
<dbReference type="OMA" id="TWINQVI"/>
<dbReference type="GO" id="GO:0004252">
    <property type="term" value="F:serine-type endopeptidase activity"/>
    <property type="evidence" value="ECO:0007669"/>
    <property type="project" value="InterPro"/>
</dbReference>
<evidence type="ECO:0000256" key="2">
    <source>
        <dbReference type="RuleBase" id="RU363034"/>
    </source>
</evidence>
<dbReference type="Pfam" id="PF00089">
    <property type="entry name" value="Trypsin"/>
    <property type="match status" value="1"/>
</dbReference>
<dbReference type="SMART" id="SM00020">
    <property type="entry name" value="Tryp_SPc"/>
    <property type="match status" value="1"/>
</dbReference>
<dbReference type="CDD" id="cd00190">
    <property type="entry name" value="Tryp_SPc"/>
    <property type="match status" value="1"/>
</dbReference>
<feature type="signal peptide" evidence="3">
    <location>
        <begin position="1"/>
        <end position="18"/>
    </location>
</feature>
<dbReference type="InterPro" id="IPR001314">
    <property type="entry name" value="Peptidase_S1A"/>
</dbReference>
<keyword evidence="2" id="KW-0378">Hydrolase</keyword>
<dbReference type="InterPro" id="IPR009003">
    <property type="entry name" value="Peptidase_S1_PA"/>
</dbReference>
<dbReference type="InterPro" id="IPR043504">
    <property type="entry name" value="Peptidase_S1_PA_chymotrypsin"/>
</dbReference>
<dbReference type="Ensembl" id="ENSBMST00010029649.1">
    <property type="protein sequence ID" value="ENSBMSP00010026926.1"/>
    <property type="gene ID" value="ENSBMSG00010019378.1"/>
</dbReference>
<evidence type="ECO:0000259" key="4">
    <source>
        <dbReference type="PROSITE" id="PS50240"/>
    </source>
</evidence>
<dbReference type="PROSITE" id="PS50240">
    <property type="entry name" value="TRYPSIN_DOM"/>
    <property type="match status" value="1"/>
</dbReference>
<evidence type="ECO:0000256" key="3">
    <source>
        <dbReference type="SAM" id="SignalP"/>
    </source>
</evidence>
<dbReference type="GO" id="GO:0006508">
    <property type="term" value="P:proteolysis"/>
    <property type="evidence" value="ECO:0007669"/>
    <property type="project" value="UniProtKB-KW"/>
</dbReference>
<dbReference type="SUPFAM" id="SSF50494">
    <property type="entry name" value="Trypsin-like serine proteases"/>
    <property type="match status" value="1"/>
</dbReference>
<feature type="chain" id="PRO_5034397337" evidence="3">
    <location>
        <begin position="19"/>
        <end position="321"/>
    </location>
</feature>
<keyword evidence="3" id="KW-0732">Signal</keyword>
<dbReference type="PRINTS" id="PR00722">
    <property type="entry name" value="CHYMOTRYPSIN"/>
</dbReference>
<dbReference type="PANTHER" id="PTHR24250">
    <property type="entry name" value="CHYMOTRYPSIN-RELATED"/>
    <property type="match status" value="1"/>
</dbReference>
<dbReference type="Gene3D" id="2.40.10.10">
    <property type="entry name" value="Trypsin-like serine proteases"/>
    <property type="match status" value="3"/>
</dbReference>
<dbReference type="GO" id="GO:0005615">
    <property type="term" value="C:extracellular space"/>
    <property type="evidence" value="ECO:0007669"/>
    <property type="project" value="Ensembl"/>
</dbReference>
<sequence length="321" mass="34794">MLLLSLLLTLVLLGSSWGCSVPAIRPVLSFSQRIVNGENAVLGSWPWQVSLQDSNGFHFCGGSLISQSWVVTAAHCNVVPGCHFVILGKYDLSSSTEPLQVLSISRSPQHPSPWGPAITHPFWNPTTMNNDLMLLKLASPAQYTTRISPVCLPSSNEVLLDGLTRHHWLRPPQRCGVTPASLQQVVLPLVTVSRCQQYWGSRVTNSMICAGASGPPRGDSGGPLVCQKGDTWVLTGIVSWGTNDCNVRAPATYTRVSKFSTWINHSLQRSPPQALFPSQSNKRPQALSSCVCLSVFLVQGKGEALGGPTPQADFVFWHGRC</sequence>
<dbReference type="PANTHER" id="PTHR24250:SF66">
    <property type="entry name" value="CHYMOTRYPSIN-LIKE PROTEASE CTRL-1"/>
    <property type="match status" value="1"/>
</dbReference>
<proteinExistence type="predicted"/>
<dbReference type="PROSITE" id="PS00134">
    <property type="entry name" value="TRYPSIN_HIS"/>
    <property type="match status" value="1"/>
</dbReference>
<evidence type="ECO:0000256" key="1">
    <source>
        <dbReference type="ARBA" id="ARBA00023157"/>
    </source>
</evidence>
<dbReference type="FunFam" id="2.40.10.10:FF:000181">
    <property type="entry name" value="Chymotrypsinogen A"/>
    <property type="match status" value="1"/>
</dbReference>
<dbReference type="PROSITE" id="PS00135">
    <property type="entry name" value="TRYPSIN_SER"/>
    <property type="match status" value="1"/>
</dbReference>
<reference evidence="5" key="1">
    <citation type="submission" date="2023-09" db="UniProtKB">
        <authorList>
            <consortium name="Ensembl"/>
        </authorList>
    </citation>
    <scope>IDENTIFICATION</scope>
</reference>
<accession>A0A8C0E2F8</accession>
<dbReference type="InterPro" id="IPR001254">
    <property type="entry name" value="Trypsin_dom"/>
</dbReference>
<gene>
    <name evidence="5" type="primary">CTRL</name>
</gene>
<name>A0A8C0E2F8_BALMU</name>
<keyword evidence="1" id="KW-1015">Disulfide bond</keyword>
<feature type="domain" description="Peptidase S1" evidence="4">
    <location>
        <begin position="34"/>
        <end position="268"/>
    </location>
</feature>
<keyword evidence="2" id="KW-0645">Protease</keyword>
<dbReference type="InterPro" id="IPR033116">
    <property type="entry name" value="TRYPSIN_SER"/>
</dbReference>
<keyword evidence="2" id="KW-0720">Serine protease</keyword>
<organism evidence="5">
    <name type="scientific">Balaenoptera musculus</name>
    <name type="common">Blue whale</name>
    <dbReference type="NCBI Taxonomy" id="9771"/>
    <lineage>
        <taxon>Eukaryota</taxon>
        <taxon>Metazoa</taxon>
        <taxon>Chordata</taxon>
        <taxon>Craniata</taxon>
        <taxon>Vertebrata</taxon>
        <taxon>Euteleostomi</taxon>
        <taxon>Mammalia</taxon>
        <taxon>Eutheria</taxon>
        <taxon>Laurasiatheria</taxon>
        <taxon>Artiodactyla</taxon>
        <taxon>Whippomorpha</taxon>
        <taxon>Cetacea</taxon>
        <taxon>Mysticeti</taxon>
        <taxon>Balaenopteridae</taxon>
        <taxon>Balaenoptera</taxon>
    </lineage>
</organism>
<dbReference type="AlphaFoldDB" id="A0A8C0E2F8"/>
<protein>
    <submittedName>
        <fullName evidence="5">Chymotrypsin like</fullName>
    </submittedName>
</protein>